<reference evidence="3 4" key="1">
    <citation type="submission" date="2024-10" db="EMBL/GenBank/DDBJ databases">
        <title>Updated reference genomes for cyclostephanoid diatoms.</title>
        <authorList>
            <person name="Roberts W.R."/>
            <person name="Alverson A.J."/>
        </authorList>
    </citation>
    <scope>NUCLEOTIDE SEQUENCE [LARGE SCALE GENOMIC DNA]</scope>
    <source>
        <strain evidence="3 4">AJA010-31</strain>
    </source>
</reference>
<keyword evidence="1" id="KW-0732">Signal</keyword>
<dbReference type="PRINTS" id="PR00069">
    <property type="entry name" value="ALDKETRDTASE"/>
</dbReference>
<dbReference type="InterPro" id="IPR036812">
    <property type="entry name" value="NAD(P)_OxRdtase_dom_sf"/>
</dbReference>
<dbReference type="InterPro" id="IPR020471">
    <property type="entry name" value="AKR"/>
</dbReference>
<comment type="caution">
    <text evidence="3">The sequence shown here is derived from an EMBL/GenBank/DDBJ whole genome shotgun (WGS) entry which is preliminary data.</text>
</comment>
<dbReference type="PANTHER" id="PTHR43827">
    <property type="entry name" value="2,5-DIKETO-D-GLUCONIC ACID REDUCTASE"/>
    <property type="match status" value="1"/>
</dbReference>
<protein>
    <recommendedName>
        <fullName evidence="2">NADP-dependent oxidoreductase domain-containing protein</fullName>
    </recommendedName>
</protein>
<evidence type="ECO:0000313" key="4">
    <source>
        <dbReference type="Proteomes" id="UP001530400"/>
    </source>
</evidence>
<dbReference type="EMBL" id="JALLPJ020000900">
    <property type="protein sequence ID" value="KAL3780246.1"/>
    <property type="molecule type" value="Genomic_DNA"/>
</dbReference>
<organism evidence="3 4">
    <name type="scientific">Cyclotella atomus</name>
    <dbReference type="NCBI Taxonomy" id="382360"/>
    <lineage>
        <taxon>Eukaryota</taxon>
        <taxon>Sar</taxon>
        <taxon>Stramenopiles</taxon>
        <taxon>Ochrophyta</taxon>
        <taxon>Bacillariophyta</taxon>
        <taxon>Coscinodiscophyceae</taxon>
        <taxon>Thalassiosirophycidae</taxon>
        <taxon>Stephanodiscales</taxon>
        <taxon>Stephanodiscaceae</taxon>
        <taxon>Cyclotella</taxon>
    </lineage>
</organism>
<feature type="chain" id="PRO_5044755360" description="NADP-dependent oxidoreductase domain-containing protein" evidence="1">
    <location>
        <begin position="20"/>
        <end position="488"/>
    </location>
</feature>
<dbReference type="AlphaFoldDB" id="A0ABD3NYQ0"/>
<dbReference type="Gene3D" id="3.20.20.100">
    <property type="entry name" value="NADP-dependent oxidoreductase domain"/>
    <property type="match status" value="1"/>
</dbReference>
<dbReference type="SUPFAM" id="SSF51430">
    <property type="entry name" value="NAD(P)-linked oxidoreductase"/>
    <property type="match status" value="1"/>
</dbReference>
<sequence>MRVVPLIGAALLKSLCAMADDVPAPSSPVPTFTLANNITIPLVGLGSASGVGYLHVNSAINAGYRFIDTAQSASWGYKEAEVGSAVADAKMRYEDWKNGDSNEYVFVQTKIHPQDLGYEATKTAIQLSLERLHVTSLDSVLLHKPRCWEGVCTKEPEGTWEDSWKALEEAYDDGLIRSIGICDVDSRLLDQLLAKRIKPTIIQNWFDPFNQDKQLRERIASINKQQDEKGTVEGKILYQGYSTMGTQWKMRGYDTSPVFDNYILKNIAKKYGVSIPQILINWATRQGVMVLPASTDASHQEANLNSFGFVLTDDEIEDINSLDGHPRGKRKLRTFNNGNEEGIEKHGDPNKVQVHFLNHVPNSPVTVYWVDGSNPDNHLPMGEMKEYREQVNLESFHGHEFVFKDNNGKLLHKVSVDRGEGKRQYFEITDKTYTPTSTVAPHLVATLCPLEGPSPAGTNEFRRLFCFPNLTLFLHLSRITLPHPTMVA</sequence>
<evidence type="ECO:0000259" key="2">
    <source>
        <dbReference type="Pfam" id="PF00248"/>
    </source>
</evidence>
<evidence type="ECO:0000256" key="1">
    <source>
        <dbReference type="SAM" id="SignalP"/>
    </source>
</evidence>
<name>A0ABD3NYQ0_9STRA</name>
<gene>
    <name evidence="3" type="ORF">ACHAWO_010540</name>
</gene>
<feature type="domain" description="NADP-dependent oxidoreductase" evidence="2">
    <location>
        <begin position="56"/>
        <end position="322"/>
    </location>
</feature>
<accession>A0ABD3NYQ0</accession>
<dbReference type="Proteomes" id="UP001530400">
    <property type="component" value="Unassembled WGS sequence"/>
</dbReference>
<keyword evidence="4" id="KW-1185">Reference proteome</keyword>
<evidence type="ECO:0000313" key="3">
    <source>
        <dbReference type="EMBL" id="KAL3780246.1"/>
    </source>
</evidence>
<feature type="signal peptide" evidence="1">
    <location>
        <begin position="1"/>
        <end position="19"/>
    </location>
</feature>
<dbReference type="InterPro" id="IPR023210">
    <property type="entry name" value="NADP_OxRdtase_dom"/>
</dbReference>
<dbReference type="PANTHER" id="PTHR43827:SF8">
    <property type="entry name" value="ALDO_KETO REDUCTASE FAMILY PROTEIN"/>
    <property type="match status" value="1"/>
</dbReference>
<dbReference type="Pfam" id="PF00248">
    <property type="entry name" value="Aldo_ket_red"/>
    <property type="match status" value="1"/>
</dbReference>
<proteinExistence type="predicted"/>
<dbReference type="CDD" id="cd19071">
    <property type="entry name" value="AKR_AKR1-5-like"/>
    <property type="match status" value="1"/>
</dbReference>